<feature type="compositionally biased region" description="Basic and acidic residues" evidence="1">
    <location>
        <begin position="125"/>
        <end position="135"/>
    </location>
</feature>
<reference evidence="3 4" key="1">
    <citation type="journal article" date="2015" name="Genome Biol.">
        <title>Comparative genomics of Steinernema reveals deeply conserved gene regulatory networks.</title>
        <authorList>
            <person name="Dillman A.R."/>
            <person name="Macchietto M."/>
            <person name="Porter C.F."/>
            <person name="Rogers A."/>
            <person name="Williams B."/>
            <person name="Antoshechkin I."/>
            <person name="Lee M.M."/>
            <person name="Goodwin Z."/>
            <person name="Lu X."/>
            <person name="Lewis E.E."/>
            <person name="Goodrich-Blair H."/>
            <person name="Stock S.P."/>
            <person name="Adams B.J."/>
            <person name="Sternberg P.W."/>
            <person name="Mortazavi A."/>
        </authorList>
    </citation>
    <scope>NUCLEOTIDE SEQUENCE [LARGE SCALE GENOMIC DNA]</scope>
    <source>
        <strain evidence="3 4">ALL</strain>
    </source>
</reference>
<feature type="compositionally biased region" description="Pro residues" evidence="1">
    <location>
        <begin position="305"/>
        <end position="315"/>
    </location>
</feature>
<reference evidence="3 4" key="2">
    <citation type="journal article" date="2019" name="G3 (Bethesda)">
        <title>Hybrid Assembly of the Genome of the Entomopathogenic Nematode Steinernema carpocapsae Identifies the X-Chromosome.</title>
        <authorList>
            <person name="Serra L."/>
            <person name="Macchietto M."/>
            <person name="Macias-Munoz A."/>
            <person name="McGill C.J."/>
            <person name="Rodriguez I.M."/>
            <person name="Rodriguez B."/>
            <person name="Murad R."/>
            <person name="Mortazavi A."/>
        </authorList>
    </citation>
    <scope>NUCLEOTIDE SEQUENCE [LARGE SCALE GENOMIC DNA]</scope>
    <source>
        <strain evidence="3 4">ALL</strain>
    </source>
</reference>
<sequence length="315" mass="35311">MDEKEGKEETQINWKAGERFVGKLSWNTGQIWLDEYDEEDDVDDKNEYEIVKRGTFQLQTFSVSVWLRSRAGGALHSKLESRPKAAGSHGDSGPMLFVAVAGFALLWMAAFVPSSAGCAKKKKPKPIESLEDAKSKPPTLLKPAAASEVSKPAAKSAYPPKEVEKKPAEKSDEKKDEKKEERKEEKKEEKKEEDKKDGEKKEGTKMDAKTNPADSKESKEEKKDNSKGEAKPSGTQPTGTKSSNKEKEKEKTKSDKDKEKSKKSEKKEKSDKDKKTKSEKEKSKKSEKKEECDDEYQQVNFGPAESPPPPPEPKK</sequence>
<evidence type="ECO:0000256" key="1">
    <source>
        <dbReference type="SAM" id="MobiDB-lite"/>
    </source>
</evidence>
<evidence type="ECO:0000256" key="2">
    <source>
        <dbReference type="SAM" id="Phobius"/>
    </source>
</evidence>
<dbReference type="Proteomes" id="UP000298663">
    <property type="component" value="Unassembled WGS sequence"/>
</dbReference>
<gene>
    <name evidence="3" type="ORF">L596_028125</name>
</gene>
<name>A0A4U5LXH7_STECR</name>
<feature type="transmembrane region" description="Helical" evidence="2">
    <location>
        <begin position="95"/>
        <end position="116"/>
    </location>
</feature>
<keyword evidence="2" id="KW-0812">Transmembrane</keyword>
<keyword evidence="4" id="KW-1185">Reference proteome</keyword>
<proteinExistence type="predicted"/>
<keyword evidence="2" id="KW-0472">Membrane</keyword>
<protein>
    <submittedName>
        <fullName evidence="3">Uncharacterized protein</fullName>
    </submittedName>
</protein>
<dbReference type="AlphaFoldDB" id="A0A4U5LXH7"/>
<evidence type="ECO:0000313" key="4">
    <source>
        <dbReference type="Proteomes" id="UP000298663"/>
    </source>
</evidence>
<feature type="region of interest" description="Disordered" evidence="1">
    <location>
        <begin position="117"/>
        <end position="315"/>
    </location>
</feature>
<feature type="compositionally biased region" description="Basic and acidic residues" evidence="1">
    <location>
        <begin position="161"/>
        <end position="230"/>
    </location>
</feature>
<keyword evidence="2" id="KW-1133">Transmembrane helix</keyword>
<organism evidence="3 4">
    <name type="scientific">Steinernema carpocapsae</name>
    <name type="common">Entomopathogenic nematode</name>
    <dbReference type="NCBI Taxonomy" id="34508"/>
    <lineage>
        <taxon>Eukaryota</taxon>
        <taxon>Metazoa</taxon>
        <taxon>Ecdysozoa</taxon>
        <taxon>Nematoda</taxon>
        <taxon>Chromadorea</taxon>
        <taxon>Rhabditida</taxon>
        <taxon>Tylenchina</taxon>
        <taxon>Panagrolaimomorpha</taxon>
        <taxon>Strongyloidoidea</taxon>
        <taxon>Steinernematidae</taxon>
        <taxon>Steinernema</taxon>
    </lineage>
</organism>
<comment type="caution">
    <text evidence="3">The sequence shown here is derived from an EMBL/GenBank/DDBJ whole genome shotgun (WGS) entry which is preliminary data.</text>
</comment>
<accession>A0A4U5LXH7</accession>
<dbReference type="EMBL" id="AZBU02000011">
    <property type="protein sequence ID" value="TKR60944.1"/>
    <property type="molecule type" value="Genomic_DNA"/>
</dbReference>
<evidence type="ECO:0000313" key="3">
    <source>
        <dbReference type="EMBL" id="TKR60944.1"/>
    </source>
</evidence>
<feature type="compositionally biased region" description="Basic and acidic residues" evidence="1">
    <location>
        <begin position="243"/>
        <end position="291"/>
    </location>
</feature>